<evidence type="ECO:0000313" key="2">
    <source>
        <dbReference type="Proteomes" id="UP001159428"/>
    </source>
</evidence>
<gene>
    <name evidence="1" type="ORF">PMEA_00021166</name>
</gene>
<organism evidence="1 2">
    <name type="scientific">Pocillopora meandrina</name>
    <dbReference type="NCBI Taxonomy" id="46732"/>
    <lineage>
        <taxon>Eukaryota</taxon>
        <taxon>Metazoa</taxon>
        <taxon>Cnidaria</taxon>
        <taxon>Anthozoa</taxon>
        <taxon>Hexacorallia</taxon>
        <taxon>Scleractinia</taxon>
        <taxon>Astrocoeniina</taxon>
        <taxon>Pocilloporidae</taxon>
        <taxon>Pocillopora</taxon>
    </lineage>
</organism>
<comment type="caution">
    <text evidence="1">The sequence shown here is derived from an EMBL/GenBank/DDBJ whole genome shotgun (WGS) entry which is preliminary data.</text>
</comment>
<protein>
    <submittedName>
        <fullName evidence="1">Uncharacterized protein</fullName>
    </submittedName>
</protein>
<name>A0AAU9XD20_9CNID</name>
<dbReference type="EMBL" id="CALNXJ010000039">
    <property type="protein sequence ID" value="CAH3144625.1"/>
    <property type="molecule type" value="Genomic_DNA"/>
</dbReference>
<evidence type="ECO:0000313" key="1">
    <source>
        <dbReference type="EMBL" id="CAH3144625.1"/>
    </source>
</evidence>
<proteinExistence type="predicted"/>
<keyword evidence="2" id="KW-1185">Reference proteome</keyword>
<accession>A0AAU9XD20</accession>
<reference evidence="1 2" key="1">
    <citation type="submission" date="2022-05" db="EMBL/GenBank/DDBJ databases">
        <authorList>
            <consortium name="Genoscope - CEA"/>
            <person name="William W."/>
        </authorList>
    </citation>
    <scope>NUCLEOTIDE SEQUENCE [LARGE SCALE GENOMIC DNA]</scope>
</reference>
<dbReference type="AlphaFoldDB" id="A0AAU9XD20"/>
<sequence length="62" mass="7132">MRSTRLYLVGDLFDAERFITVLPEPVKSEKSQVVEKGKRRKGLEVFTLIKPELPSNLLHPPQ</sequence>
<dbReference type="Proteomes" id="UP001159428">
    <property type="component" value="Unassembled WGS sequence"/>
</dbReference>